<dbReference type="InterPro" id="IPR019953">
    <property type="entry name" value="OHR"/>
</dbReference>
<dbReference type="OrthoDB" id="9797508at2"/>
<dbReference type="InterPro" id="IPR015946">
    <property type="entry name" value="KH_dom-like_a/b"/>
</dbReference>
<comment type="similarity">
    <text evidence="1">Belongs to the OsmC/Ohr family.</text>
</comment>
<accession>A0A074JCF0</accession>
<organism evidence="2 3">
    <name type="scientific">Thioclava indica</name>
    <dbReference type="NCBI Taxonomy" id="1353528"/>
    <lineage>
        <taxon>Bacteria</taxon>
        <taxon>Pseudomonadati</taxon>
        <taxon>Pseudomonadota</taxon>
        <taxon>Alphaproteobacteria</taxon>
        <taxon>Rhodobacterales</taxon>
        <taxon>Paracoccaceae</taxon>
        <taxon>Thioclava</taxon>
    </lineage>
</organism>
<name>A0A074JCF0_9RHOB</name>
<dbReference type="GO" id="GO:0006979">
    <property type="term" value="P:response to oxidative stress"/>
    <property type="evidence" value="ECO:0007669"/>
    <property type="project" value="InterPro"/>
</dbReference>
<dbReference type="InterPro" id="IPR003718">
    <property type="entry name" value="OsmC/Ohr_fam"/>
</dbReference>
<keyword evidence="3" id="KW-1185">Reference proteome</keyword>
<dbReference type="InterPro" id="IPR036102">
    <property type="entry name" value="OsmC/Ohrsf"/>
</dbReference>
<dbReference type="RefSeq" id="WP_038133083.1">
    <property type="nucleotide sequence ID" value="NZ_AUNB01000073.1"/>
</dbReference>
<evidence type="ECO:0000313" key="2">
    <source>
        <dbReference type="EMBL" id="KEO53268.1"/>
    </source>
</evidence>
<protein>
    <submittedName>
        <fullName evidence="2">Osmotically inducible protein C</fullName>
    </submittedName>
</protein>
<comment type="caution">
    <text evidence="2">The sequence shown here is derived from an EMBL/GenBank/DDBJ whole genome shotgun (WGS) entry which is preliminary data.</text>
</comment>
<dbReference type="PANTHER" id="PTHR33797:SF2">
    <property type="entry name" value="ORGANIC HYDROPEROXIDE RESISTANCE PROTEIN-LIKE"/>
    <property type="match status" value="1"/>
</dbReference>
<evidence type="ECO:0000313" key="3">
    <source>
        <dbReference type="Proteomes" id="UP000027471"/>
    </source>
</evidence>
<reference evidence="2 3" key="1">
    <citation type="journal article" date="2015" name="Antonie Van Leeuwenhoek">
        <title>Thioclava indica sp. nov., isolated from surface seawater of the Indian Ocean.</title>
        <authorList>
            <person name="Liu Y."/>
            <person name="Lai Q."/>
            <person name="Du J."/>
            <person name="Xu H."/>
            <person name="Jiang L."/>
            <person name="Shao Z."/>
        </authorList>
    </citation>
    <scope>NUCLEOTIDE SEQUENCE [LARGE SCALE GENOMIC DNA]</scope>
    <source>
        <strain evidence="2 3">DT23-4</strain>
    </source>
</reference>
<proteinExistence type="inferred from homology"/>
<dbReference type="eggNOG" id="COG1764">
    <property type="taxonomic scope" value="Bacteria"/>
</dbReference>
<dbReference type="Proteomes" id="UP000027471">
    <property type="component" value="Unassembled WGS sequence"/>
</dbReference>
<dbReference type="STRING" id="1353528.DT23_07935"/>
<dbReference type="NCBIfam" id="TIGR03561">
    <property type="entry name" value="organ_hyd_perox"/>
    <property type="match status" value="1"/>
</dbReference>
<sequence>MKIFYKTTATASGGRSGTATLNDGSLSVQMVRSDSGEPGVNPEQLFALGYAACFDSAMELMAKQLKLDATGAKTTIDVGIGQRAEGGYALDLDITIRLPGMAADDAKRLVEAAHQVCPYSNATRNNIDVRLHTETEEV</sequence>
<dbReference type="Pfam" id="PF02566">
    <property type="entry name" value="OsmC"/>
    <property type="match status" value="1"/>
</dbReference>
<dbReference type="EMBL" id="AUNB01000073">
    <property type="protein sequence ID" value="KEO53268.1"/>
    <property type="molecule type" value="Genomic_DNA"/>
</dbReference>
<gene>
    <name evidence="2" type="ORF">DT23_07935</name>
</gene>
<dbReference type="SUPFAM" id="SSF82784">
    <property type="entry name" value="OsmC-like"/>
    <property type="match status" value="1"/>
</dbReference>
<dbReference type="Gene3D" id="3.30.300.20">
    <property type="match status" value="1"/>
</dbReference>
<dbReference type="Gene3D" id="2.20.25.10">
    <property type="match status" value="1"/>
</dbReference>
<evidence type="ECO:0000256" key="1">
    <source>
        <dbReference type="ARBA" id="ARBA00007378"/>
    </source>
</evidence>
<dbReference type="PANTHER" id="PTHR33797">
    <property type="entry name" value="ORGANIC HYDROPEROXIDE RESISTANCE PROTEIN-LIKE"/>
    <property type="match status" value="1"/>
</dbReference>
<dbReference type="AlphaFoldDB" id="A0A074JCF0"/>